<protein>
    <submittedName>
        <fullName evidence="1">Uncharacterized protein</fullName>
    </submittedName>
</protein>
<sequence>MNVIQRPSTREFCATMPDYIIDTDSEISFTVTYQNKIILEEKYIPDSDYKVRTHKLGKFCALALWGEWNTGRQENVAGTFDFLINGTVDRQTLVLFSRMQTTKQAATAVWLSEVNRRTVRSGTQLYVSALMAAGQVVQLKVYKTNNTTVTKTLSTNSGTPGVVTLPADANYIAGQVSLPIADIRSYELTSGGETQTFLIDQTRYTEVWQFEYKNVYDVPEVLTAVGGLSVKGNNESETAAMNEVERKFGIKVTDEYTVNSGVIFLQSDYKLWHNLVNAQEARILINGIWYSIVITKHTYEREFRKSLLKAIEFSFKMADAEQNNLIDL</sequence>
<name>A0A5J4SS66_9ZZZZ</name>
<dbReference type="EMBL" id="SNRY01000056">
    <property type="protein sequence ID" value="KAA6348976.1"/>
    <property type="molecule type" value="Genomic_DNA"/>
</dbReference>
<proteinExistence type="predicted"/>
<accession>A0A5J4SS66</accession>
<reference evidence="1" key="1">
    <citation type="submission" date="2019-03" db="EMBL/GenBank/DDBJ databases">
        <title>Single cell metagenomics reveals metabolic interactions within the superorganism composed of flagellate Streblomastix strix and complex community of Bacteroidetes bacteria on its surface.</title>
        <authorList>
            <person name="Treitli S.C."/>
            <person name="Kolisko M."/>
            <person name="Husnik F."/>
            <person name="Keeling P."/>
            <person name="Hampl V."/>
        </authorList>
    </citation>
    <scope>NUCLEOTIDE SEQUENCE</scope>
    <source>
        <strain evidence="1">STM</strain>
    </source>
</reference>
<comment type="caution">
    <text evidence="1">The sequence shown here is derived from an EMBL/GenBank/DDBJ whole genome shotgun (WGS) entry which is preliminary data.</text>
</comment>
<dbReference type="AlphaFoldDB" id="A0A5J4SS66"/>
<evidence type="ECO:0000313" key="1">
    <source>
        <dbReference type="EMBL" id="KAA6348976.1"/>
    </source>
</evidence>
<organism evidence="1">
    <name type="scientific">termite gut metagenome</name>
    <dbReference type="NCBI Taxonomy" id="433724"/>
    <lineage>
        <taxon>unclassified sequences</taxon>
        <taxon>metagenomes</taxon>
        <taxon>organismal metagenomes</taxon>
    </lineage>
</organism>
<gene>
    <name evidence="1" type="ORF">EZS27_003576</name>
</gene>